<feature type="transmembrane region" description="Helical" evidence="4">
    <location>
        <begin position="376"/>
        <end position="402"/>
    </location>
</feature>
<dbReference type="Pfam" id="PF07690">
    <property type="entry name" value="MFS_1"/>
    <property type="match status" value="1"/>
</dbReference>
<evidence type="ECO:0000313" key="7">
    <source>
        <dbReference type="Proteomes" id="UP000184330"/>
    </source>
</evidence>
<evidence type="ECO:0000256" key="3">
    <source>
        <dbReference type="SAM" id="MobiDB-lite"/>
    </source>
</evidence>
<feature type="region of interest" description="Disordered" evidence="3">
    <location>
        <begin position="1"/>
        <end position="37"/>
    </location>
</feature>
<evidence type="ECO:0000259" key="5">
    <source>
        <dbReference type="PROSITE" id="PS50850"/>
    </source>
</evidence>
<keyword evidence="7" id="KW-1185">Reference proteome</keyword>
<dbReference type="Proteomes" id="UP000184330">
    <property type="component" value="Unassembled WGS sequence"/>
</dbReference>
<dbReference type="PANTHER" id="PTHR11360">
    <property type="entry name" value="MONOCARBOXYLATE TRANSPORTER"/>
    <property type="match status" value="1"/>
</dbReference>
<dbReference type="GO" id="GO:0016020">
    <property type="term" value="C:membrane"/>
    <property type="evidence" value="ECO:0007669"/>
    <property type="project" value="UniProtKB-SubCell"/>
</dbReference>
<evidence type="ECO:0000256" key="4">
    <source>
        <dbReference type="SAM" id="Phobius"/>
    </source>
</evidence>
<gene>
    <name evidence="6" type="ORF">PAC_15483</name>
</gene>
<dbReference type="Gene3D" id="1.20.1250.20">
    <property type="entry name" value="MFS general substrate transporter like domains"/>
    <property type="match status" value="2"/>
</dbReference>
<feature type="transmembrane region" description="Helical" evidence="4">
    <location>
        <begin position="209"/>
        <end position="230"/>
    </location>
</feature>
<feature type="transmembrane region" description="Helical" evidence="4">
    <location>
        <begin position="408"/>
        <end position="429"/>
    </location>
</feature>
<feature type="transmembrane region" description="Helical" evidence="4">
    <location>
        <begin position="251"/>
        <end position="274"/>
    </location>
</feature>
<name>A0A1L7XKN9_9HELO</name>
<evidence type="ECO:0000256" key="2">
    <source>
        <dbReference type="ARBA" id="ARBA00006727"/>
    </source>
</evidence>
<feature type="domain" description="Major facilitator superfamily (MFS) profile" evidence="5">
    <location>
        <begin position="54"/>
        <end position="431"/>
    </location>
</feature>
<comment type="similarity">
    <text evidence="2">Belongs to the major facilitator superfamily. Monocarboxylate porter (TC 2.A.1.13) family.</text>
</comment>
<comment type="subcellular location">
    <subcellularLocation>
        <location evidence="1">Membrane</location>
        <topology evidence="1">Multi-pass membrane protein</topology>
    </subcellularLocation>
</comment>
<dbReference type="GO" id="GO:0022857">
    <property type="term" value="F:transmembrane transporter activity"/>
    <property type="evidence" value="ECO:0007669"/>
    <property type="project" value="InterPro"/>
</dbReference>
<organism evidence="6 7">
    <name type="scientific">Phialocephala subalpina</name>
    <dbReference type="NCBI Taxonomy" id="576137"/>
    <lineage>
        <taxon>Eukaryota</taxon>
        <taxon>Fungi</taxon>
        <taxon>Dikarya</taxon>
        <taxon>Ascomycota</taxon>
        <taxon>Pezizomycotina</taxon>
        <taxon>Leotiomycetes</taxon>
        <taxon>Helotiales</taxon>
        <taxon>Mollisiaceae</taxon>
        <taxon>Phialocephala</taxon>
        <taxon>Phialocephala fortinii species complex</taxon>
    </lineage>
</organism>
<feature type="transmembrane region" description="Helical" evidence="4">
    <location>
        <begin position="317"/>
        <end position="335"/>
    </location>
</feature>
<feature type="transmembrane region" description="Helical" evidence="4">
    <location>
        <begin position="177"/>
        <end position="197"/>
    </location>
</feature>
<feature type="transmembrane region" description="Helical" evidence="4">
    <location>
        <begin position="286"/>
        <end position="305"/>
    </location>
</feature>
<feature type="transmembrane region" description="Helical" evidence="4">
    <location>
        <begin position="89"/>
        <end position="107"/>
    </location>
</feature>
<evidence type="ECO:0000313" key="6">
    <source>
        <dbReference type="EMBL" id="CZR65583.1"/>
    </source>
</evidence>
<dbReference type="InterPro" id="IPR011701">
    <property type="entry name" value="MFS"/>
</dbReference>
<evidence type="ECO:0000256" key="1">
    <source>
        <dbReference type="ARBA" id="ARBA00004141"/>
    </source>
</evidence>
<protein>
    <submittedName>
        <fullName evidence="6">Related to MFS monocarboxylate transporter</fullName>
    </submittedName>
</protein>
<dbReference type="SUPFAM" id="SSF103473">
    <property type="entry name" value="MFS general substrate transporter"/>
    <property type="match status" value="1"/>
</dbReference>
<keyword evidence="4" id="KW-0472">Membrane</keyword>
<dbReference type="PROSITE" id="PS50850">
    <property type="entry name" value="MFS"/>
    <property type="match status" value="1"/>
</dbReference>
<feature type="transmembrane region" description="Helical" evidence="4">
    <location>
        <begin position="143"/>
        <end position="165"/>
    </location>
</feature>
<dbReference type="EMBL" id="FJOG01000031">
    <property type="protein sequence ID" value="CZR65583.1"/>
    <property type="molecule type" value="Genomic_DNA"/>
</dbReference>
<reference evidence="6 7" key="1">
    <citation type="submission" date="2016-03" db="EMBL/GenBank/DDBJ databases">
        <authorList>
            <person name="Ploux O."/>
        </authorList>
    </citation>
    <scope>NUCLEOTIDE SEQUENCE [LARGE SCALE GENOMIC DNA]</scope>
    <source>
        <strain evidence="6 7">UAMH 11012</strain>
    </source>
</reference>
<dbReference type="PANTHER" id="PTHR11360:SF281">
    <property type="entry name" value="ASPYRIDONES EFFLUX PROTEIN APDF-RELATED"/>
    <property type="match status" value="1"/>
</dbReference>
<feature type="transmembrane region" description="Helical" evidence="4">
    <location>
        <begin position="51"/>
        <end position="69"/>
    </location>
</feature>
<dbReference type="CDD" id="cd17352">
    <property type="entry name" value="MFS_MCT_SLC16"/>
    <property type="match status" value="1"/>
</dbReference>
<keyword evidence="4" id="KW-1133">Transmembrane helix</keyword>
<dbReference type="AlphaFoldDB" id="A0A1L7XKN9"/>
<dbReference type="InterPro" id="IPR050327">
    <property type="entry name" value="Proton-linked_MCT"/>
</dbReference>
<keyword evidence="4" id="KW-0812">Transmembrane</keyword>
<sequence length="434" mass="46295">MSDTENKNEKSLDLERRAPDSPPQPLSSSPPDANPAESLPAVSFPEGSLRGWLTVLGCWAVMFFTFGYINAFGIYESYYLEITGETPSTVAWIGSFQFFAMFSAGLVSGPISDRFGPKVVLWPASAMFVTSVMLTSVCKKYYQFLLAQGVLGGIACGMVYSPAIATIGHYFHRRRPLAIAISSSGSSLGGVLFPIIINRLLYSSSLGFGWTVRVVGFIILGLCLLACLTIKPRVAARKGPHFLPEAFKNPVYSLQVAGLFLVIWGILVPIFFLPSYSEAQGMSRNLAWYSISILNAGSLIGRLSAGFLAAHWGEYNILTASSAICGILIFCWYRILSNAAILVFSVLFGVFSGVVVGMFASTIAHIAPHPSEIGTYIGMAVGILGIAGLTGSPIAGAMIAHYGGYDEAIGFAGAVTMAGVCLMVCAQICQRSQG</sequence>
<proteinExistence type="inferred from homology"/>
<feature type="transmembrane region" description="Helical" evidence="4">
    <location>
        <begin position="341"/>
        <end position="364"/>
    </location>
</feature>
<feature type="transmembrane region" description="Helical" evidence="4">
    <location>
        <begin position="119"/>
        <end position="137"/>
    </location>
</feature>
<accession>A0A1L7XKN9</accession>
<dbReference type="OrthoDB" id="6499973at2759"/>
<feature type="compositionally biased region" description="Basic and acidic residues" evidence="3">
    <location>
        <begin position="1"/>
        <end position="19"/>
    </location>
</feature>
<dbReference type="InterPro" id="IPR036259">
    <property type="entry name" value="MFS_trans_sf"/>
</dbReference>
<dbReference type="InterPro" id="IPR020846">
    <property type="entry name" value="MFS_dom"/>
</dbReference>